<dbReference type="OrthoDB" id="9815825at2"/>
<evidence type="ECO:0000313" key="4">
    <source>
        <dbReference type="Proteomes" id="UP000245379"/>
    </source>
</evidence>
<dbReference type="InterPro" id="IPR055170">
    <property type="entry name" value="GFO_IDH_MocA-like_dom"/>
</dbReference>
<feature type="domain" description="Gfo/Idh/MocA-like oxidoreductase N-terminal" evidence="1">
    <location>
        <begin position="4"/>
        <end position="112"/>
    </location>
</feature>
<feature type="domain" description="GFO/IDH/MocA-like oxidoreductase" evidence="2">
    <location>
        <begin position="129"/>
        <end position="248"/>
    </location>
</feature>
<dbReference type="PANTHER" id="PTHR43249:SF1">
    <property type="entry name" value="D-GLUCOSIDE 3-DEHYDROGENASE"/>
    <property type="match status" value="1"/>
</dbReference>
<evidence type="ECO:0000313" key="3">
    <source>
        <dbReference type="EMBL" id="PWS28177.1"/>
    </source>
</evidence>
<sequence length="344" mass="39536">MKKLKVGIAGYGVVGKRRHQFINEHPNLEVIAVCDQTYKEVFTDAEGMKHFTNYKELLKEELDILFVCLPNDIAAEVTIAGLDHKMHVFCEKPPGRNVEDIRKVIETEKKHPDLKLKYGFNHRYHDSVRMALDIIRSEKLGKVINVRGVYGKSKIISFSGGWRSKREVAGGGILLDQGIHMVDLMRLFCGEFVEVKSFIDNTYWNHDIEDNAYAIMKDTHGRVAMLHSTATQWQHRFVMDIALSEGYIELHGILSGSKSYGEEKIIIGKRDEDSMDGQMEFKNVNFLKDNSWKDEIFEFADAIINNKSVLSGTSNDALETMKLVYNIYYSDESWREKYNIPNPN</sequence>
<accession>A0A317EPR7</accession>
<dbReference type="EMBL" id="QGNZ01000002">
    <property type="protein sequence ID" value="PWS28177.1"/>
    <property type="molecule type" value="Genomic_DNA"/>
</dbReference>
<dbReference type="GO" id="GO:0000166">
    <property type="term" value="F:nucleotide binding"/>
    <property type="evidence" value="ECO:0007669"/>
    <property type="project" value="InterPro"/>
</dbReference>
<protein>
    <submittedName>
        <fullName evidence="3">Oxidoreductase</fullName>
    </submittedName>
</protein>
<dbReference type="AlphaFoldDB" id="A0A317EPR7"/>
<name>A0A317EPR7_9SPHI</name>
<organism evidence="3 4">
    <name type="scientific">Pedobacter yonginense</name>
    <dbReference type="NCBI Taxonomy" id="651869"/>
    <lineage>
        <taxon>Bacteria</taxon>
        <taxon>Pseudomonadati</taxon>
        <taxon>Bacteroidota</taxon>
        <taxon>Sphingobacteriia</taxon>
        <taxon>Sphingobacteriales</taxon>
        <taxon>Sphingobacteriaceae</taxon>
        <taxon>Pedobacter</taxon>
    </lineage>
</organism>
<dbReference type="InterPro" id="IPR052515">
    <property type="entry name" value="Gfo/Idh/MocA_Oxidoreductase"/>
</dbReference>
<gene>
    <name evidence="3" type="ORF">DHW03_11550</name>
</gene>
<dbReference type="SUPFAM" id="SSF55347">
    <property type="entry name" value="Glyceraldehyde-3-phosphate dehydrogenase-like, C-terminal domain"/>
    <property type="match status" value="1"/>
</dbReference>
<proteinExistence type="predicted"/>
<evidence type="ECO:0000259" key="1">
    <source>
        <dbReference type="Pfam" id="PF01408"/>
    </source>
</evidence>
<dbReference type="Proteomes" id="UP000245379">
    <property type="component" value="Unassembled WGS sequence"/>
</dbReference>
<dbReference type="Gene3D" id="3.30.360.10">
    <property type="entry name" value="Dihydrodipicolinate Reductase, domain 2"/>
    <property type="match status" value="1"/>
</dbReference>
<dbReference type="RefSeq" id="WP_109925936.1">
    <property type="nucleotide sequence ID" value="NZ_QGNZ01000002.1"/>
</dbReference>
<dbReference type="Gene3D" id="3.40.50.720">
    <property type="entry name" value="NAD(P)-binding Rossmann-like Domain"/>
    <property type="match status" value="1"/>
</dbReference>
<evidence type="ECO:0000259" key="2">
    <source>
        <dbReference type="Pfam" id="PF22725"/>
    </source>
</evidence>
<dbReference type="Pfam" id="PF22725">
    <property type="entry name" value="GFO_IDH_MocA_C3"/>
    <property type="match status" value="1"/>
</dbReference>
<dbReference type="Pfam" id="PF01408">
    <property type="entry name" value="GFO_IDH_MocA"/>
    <property type="match status" value="1"/>
</dbReference>
<keyword evidence="4" id="KW-1185">Reference proteome</keyword>
<dbReference type="InterPro" id="IPR000683">
    <property type="entry name" value="Gfo/Idh/MocA-like_OxRdtase_N"/>
</dbReference>
<comment type="caution">
    <text evidence="3">The sequence shown here is derived from an EMBL/GenBank/DDBJ whole genome shotgun (WGS) entry which is preliminary data.</text>
</comment>
<dbReference type="SUPFAM" id="SSF51735">
    <property type="entry name" value="NAD(P)-binding Rossmann-fold domains"/>
    <property type="match status" value="1"/>
</dbReference>
<dbReference type="InterPro" id="IPR036291">
    <property type="entry name" value="NAD(P)-bd_dom_sf"/>
</dbReference>
<reference evidence="3 4" key="1">
    <citation type="submission" date="2018-05" db="EMBL/GenBank/DDBJ databases">
        <title>Pedobacter paludis sp. nov., isolated from wetland soil.</title>
        <authorList>
            <person name="Zhang Y."/>
            <person name="Wang G."/>
        </authorList>
    </citation>
    <scope>NUCLEOTIDE SEQUENCE [LARGE SCALE GENOMIC DNA]</scope>
    <source>
        <strain evidence="3 4">KCTC22721</strain>
    </source>
</reference>
<dbReference type="PANTHER" id="PTHR43249">
    <property type="entry name" value="UDP-N-ACETYL-2-AMINO-2-DEOXY-D-GLUCURONATE OXIDASE"/>
    <property type="match status" value="1"/>
</dbReference>